<keyword evidence="3" id="KW-0648">Protein biosynthesis</keyword>
<dbReference type="AlphaFoldDB" id="W7DVK8"/>
<accession>W7DVK8</accession>
<evidence type="ECO:0000313" key="3">
    <source>
        <dbReference type="EMBL" id="EUJ60931.1"/>
    </source>
</evidence>
<dbReference type="EMBL" id="AODM01000013">
    <property type="protein sequence ID" value="EUJ60931.1"/>
    <property type="molecule type" value="Genomic_DNA"/>
</dbReference>
<dbReference type="PATRIC" id="fig|1265822.4.peg.952"/>
<name>W7DVK8_9LIST</name>
<organism evidence="3 4">
    <name type="scientific">Listeria fleischmannii FSL S10-1203</name>
    <dbReference type="NCBI Taxonomy" id="1265822"/>
    <lineage>
        <taxon>Bacteria</taxon>
        <taxon>Bacillati</taxon>
        <taxon>Bacillota</taxon>
        <taxon>Bacilli</taxon>
        <taxon>Bacillales</taxon>
        <taxon>Listeriaceae</taxon>
        <taxon>Listeria</taxon>
    </lineage>
</organism>
<feature type="region of interest" description="Disordered" evidence="1">
    <location>
        <begin position="49"/>
        <end position="70"/>
    </location>
</feature>
<dbReference type="Proteomes" id="UP000019241">
    <property type="component" value="Unassembled WGS sequence"/>
</dbReference>
<keyword evidence="3" id="KW-0396">Initiation factor</keyword>
<evidence type="ECO:0000256" key="1">
    <source>
        <dbReference type="SAM" id="MobiDB-lite"/>
    </source>
</evidence>
<protein>
    <submittedName>
        <fullName evidence="3">Translation initiation factor IF-2</fullName>
    </submittedName>
</protein>
<dbReference type="GO" id="GO:0003743">
    <property type="term" value="F:translation initiation factor activity"/>
    <property type="evidence" value="ECO:0007669"/>
    <property type="project" value="UniProtKB-KW"/>
</dbReference>
<evidence type="ECO:0000259" key="2">
    <source>
        <dbReference type="Pfam" id="PF04760"/>
    </source>
</evidence>
<sequence>MSKIRVYEYAKKQQISSKEVIEKLRVLGVEVANHMSTINENALRQLDESFSKKNQPVKENKRNEAQCRNK</sequence>
<comment type="caution">
    <text evidence="3">The sequence shown here is derived from an EMBL/GenBank/DDBJ whole genome shotgun (WGS) entry which is preliminary data.</text>
</comment>
<gene>
    <name evidence="3" type="primary">infB</name>
    <name evidence="3" type="ORF">MCOL2_04636</name>
</gene>
<dbReference type="Gene3D" id="1.10.10.2480">
    <property type="match status" value="1"/>
</dbReference>
<proteinExistence type="predicted"/>
<dbReference type="Pfam" id="PF04760">
    <property type="entry name" value="IF2_N"/>
    <property type="match status" value="1"/>
</dbReference>
<dbReference type="InterPro" id="IPR006847">
    <property type="entry name" value="IF2_N"/>
</dbReference>
<reference evidence="3 4" key="1">
    <citation type="submission" date="2012-12" db="EMBL/GenBank/DDBJ databases">
        <title>Novel taxa of Listeriaceae from agricultural environments in the United States.</title>
        <authorList>
            <person name="den Bakker H.C."/>
            <person name="Allred A."/>
            <person name="Warchocki S."/>
            <person name="Wright E.M."/>
            <person name="Burrell A."/>
            <person name="Nightingale K.K."/>
            <person name="Kephart D."/>
            <person name="Wiedmann M."/>
        </authorList>
    </citation>
    <scope>NUCLEOTIDE SEQUENCE [LARGE SCALE GENOMIC DNA]</scope>
    <source>
        <strain evidence="3 4">FSL S10-1203</strain>
    </source>
</reference>
<evidence type="ECO:0000313" key="4">
    <source>
        <dbReference type="Proteomes" id="UP000019241"/>
    </source>
</evidence>
<feature type="domain" description="Translation initiation factor IF-2 N-terminal" evidence="2">
    <location>
        <begin position="1"/>
        <end position="51"/>
    </location>
</feature>